<dbReference type="Proteomes" id="UP000007488">
    <property type="component" value="Chromosome"/>
</dbReference>
<protein>
    <submittedName>
        <fullName evidence="2">Methyltransferase type 11</fullName>
    </submittedName>
</protein>
<dbReference type="InterPro" id="IPR029063">
    <property type="entry name" value="SAM-dependent_MTases_sf"/>
</dbReference>
<dbReference type="RefSeq" id="WP_013624501.1">
    <property type="nucleotide sequence ID" value="NC_015172.1"/>
</dbReference>
<dbReference type="InterPro" id="IPR013216">
    <property type="entry name" value="Methyltransf_11"/>
</dbReference>
<keyword evidence="3" id="KW-1185">Reference proteome</keyword>
<dbReference type="PANTHER" id="PTHR43591">
    <property type="entry name" value="METHYLTRANSFERASE"/>
    <property type="match status" value="1"/>
</dbReference>
<evidence type="ECO:0000313" key="2">
    <source>
        <dbReference type="EMBL" id="ADY55631.1"/>
    </source>
</evidence>
<accession>F0SVS5</accession>
<reference evidence="2 3" key="1">
    <citation type="journal article" date="2011" name="Stand. Genomic Sci.">
        <title>Complete genome sequence of Syntrophobotulus glycolicus type strain (FlGlyR).</title>
        <authorList>
            <person name="Han C."/>
            <person name="Mwirichia R."/>
            <person name="Chertkov O."/>
            <person name="Held B."/>
            <person name="Lapidus A."/>
            <person name="Nolan M."/>
            <person name="Lucas S."/>
            <person name="Hammon N."/>
            <person name="Deshpande S."/>
            <person name="Cheng J.F."/>
            <person name="Tapia R."/>
            <person name="Goodwin L."/>
            <person name="Pitluck S."/>
            <person name="Huntemann M."/>
            <person name="Liolios K."/>
            <person name="Ivanova N."/>
            <person name="Pagani I."/>
            <person name="Mavromatis K."/>
            <person name="Ovchinikova G."/>
            <person name="Pati A."/>
            <person name="Chen A."/>
            <person name="Palaniappan K."/>
            <person name="Land M."/>
            <person name="Hauser L."/>
            <person name="Brambilla E.M."/>
            <person name="Rohde M."/>
            <person name="Spring S."/>
            <person name="Sikorski J."/>
            <person name="Goker M."/>
            <person name="Woyke T."/>
            <person name="Bristow J."/>
            <person name="Eisen J.A."/>
            <person name="Markowitz V."/>
            <person name="Hugenholtz P."/>
            <person name="Kyrpides N.C."/>
            <person name="Klenk H.P."/>
            <person name="Detter J.C."/>
        </authorList>
    </citation>
    <scope>NUCLEOTIDE SEQUENCE [LARGE SCALE GENOMIC DNA]</scope>
    <source>
        <strain evidence="3">DSM 8271 / FlGlyR</strain>
    </source>
</reference>
<dbReference type="HOGENOM" id="CLU_049749_5_1_9"/>
<dbReference type="eggNOG" id="COG2226">
    <property type="taxonomic scope" value="Bacteria"/>
</dbReference>
<feature type="domain" description="Methyltransferase type 11" evidence="1">
    <location>
        <begin position="51"/>
        <end position="137"/>
    </location>
</feature>
<dbReference type="AlphaFoldDB" id="F0SVS5"/>
<sequence length="231" mass="25003">MGKITARVSRYEGIADWYDGVMNDPGKRGGLKNRSHDLLEELLGKGEGLALDIGCGTGIVAERVRNLGYSPVGVDLSADQLKIASGRLPVAQADVTNLPIASNSIPVVYTTFTTTEYDDLQGVINEIYRVLKPGGRYVEIGTHPCFNGGYAEIQADGSVIQHPGYRSSHYLQPSHFNSPIRGRVGAWNRPLEDILNTILNAGFRLDRVAEGGEKDLPDILGIVAVKDKGEN</sequence>
<dbReference type="KEGG" id="sgy:Sgly_1324"/>
<dbReference type="EMBL" id="CP002547">
    <property type="protein sequence ID" value="ADY55631.1"/>
    <property type="molecule type" value="Genomic_DNA"/>
</dbReference>
<dbReference type="GO" id="GO:0032259">
    <property type="term" value="P:methylation"/>
    <property type="evidence" value="ECO:0007669"/>
    <property type="project" value="UniProtKB-KW"/>
</dbReference>
<dbReference type="PANTHER" id="PTHR43591:SF110">
    <property type="entry name" value="RHODANESE DOMAIN-CONTAINING PROTEIN"/>
    <property type="match status" value="1"/>
</dbReference>
<dbReference type="CDD" id="cd02440">
    <property type="entry name" value="AdoMet_MTases"/>
    <property type="match status" value="1"/>
</dbReference>
<name>F0SVS5_SYNGF</name>
<reference evidence="3" key="2">
    <citation type="submission" date="2011-02" db="EMBL/GenBank/DDBJ databases">
        <title>The complete genome of Syntrophobotulus glycolicus DSM 8271.</title>
        <authorList>
            <person name="Lucas S."/>
            <person name="Copeland A."/>
            <person name="Lapidus A."/>
            <person name="Bruce D."/>
            <person name="Goodwin L."/>
            <person name="Pitluck S."/>
            <person name="Kyrpides N."/>
            <person name="Mavromatis K."/>
            <person name="Pagani I."/>
            <person name="Ivanova N."/>
            <person name="Mikhailova N."/>
            <person name="Chertkov O."/>
            <person name="Held B."/>
            <person name="Detter J.C."/>
            <person name="Tapia R."/>
            <person name="Han C."/>
            <person name="Land M."/>
            <person name="Hauser L."/>
            <person name="Markowitz V."/>
            <person name="Cheng J.-F."/>
            <person name="Hugenholtz P."/>
            <person name="Woyke T."/>
            <person name="Wu D."/>
            <person name="Spring S."/>
            <person name="Schroeder M."/>
            <person name="Brambilla E."/>
            <person name="Klenk H.-P."/>
            <person name="Eisen J.A."/>
        </authorList>
    </citation>
    <scope>NUCLEOTIDE SEQUENCE [LARGE SCALE GENOMIC DNA]</scope>
    <source>
        <strain evidence="3">DSM 8271 / FlGlyR</strain>
    </source>
</reference>
<dbReference type="Gene3D" id="3.40.50.150">
    <property type="entry name" value="Vaccinia Virus protein VP39"/>
    <property type="match status" value="1"/>
</dbReference>
<organism evidence="2 3">
    <name type="scientific">Syntrophobotulus glycolicus (strain DSM 8271 / FlGlyR)</name>
    <dbReference type="NCBI Taxonomy" id="645991"/>
    <lineage>
        <taxon>Bacteria</taxon>
        <taxon>Bacillati</taxon>
        <taxon>Bacillota</taxon>
        <taxon>Clostridia</taxon>
        <taxon>Eubacteriales</taxon>
        <taxon>Desulfitobacteriaceae</taxon>
        <taxon>Syntrophobotulus</taxon>
    </lineage>
</organism>
<dbReference type="SUPFAM" id="SSF53335">
    <property type="entry name" value="S-adenosyl-L-methionine-dependent methyltransferases"/>
    <property type="match status" value="1"/>
</dbReference>
<keyword evidence="2" id="KW-0489">Methyltransferase</keyword>
<dbReference type="STRING" id="645991.Sgly_1324"/>
<gene>
    <name evidence="2" type="ordered locus">Sgly_1324</name>
</gene>
<evidence type="ECO:0000259" key="1">
    <source>
        <dbReference type="Pfam" id="PF08241"/>
    </source>
</evidence>
<dbReference type="Pfam" id="PF08241">
    <property type="entry name" value="Methyltransf_11"/>
    <property type="match status" value="1"/>
</dbReference>
<proteinExistence type="predicted"/>
<keyword evidence="2" id="KW-0808">Transferase</keyword>
<dbReference type="GO" id="GO:0008757">
    <property type="term" value="F:S-adenosylmethionine-dependent methyltransferase activity"/>
    <property type="evidence" value="ECO:0007669"/>
    <property type="project" value="InterPro"/>
</dbReference>
<evidence type="ECO:0000313" key="3">
    <source>
        <dbReference type="Proteomes" id="UP000007488"/>
    </source>
</evidence>